<keyword evidence="5" id="KW-1185">Reference proteome</keyword>
<evidence type="ECO:0000313" key="5">
    <source>
        <dbReference type="Proteomes" id="UP000222542"/>
    </source>
</evidence>
<feature type="repeat" description="PPR" evidence="3">
    <location>
        <begin position="225"/>
        <end position="259"/>
    </location>
</feature>
<proteinExistence type="inferred from homology"/>
<dbReference type="OMA" id="EMERWSC"/>
<reference evidence="4 5" key="2">
    <citation type="journal article" date="2017" name="Genome Biol.">
        <title>New reference genome sequences of hot pepper reveal the massive evolution of plant disease-resistance genes by retroduplication.</title>
        <authorList>
            <person name="Kim S."/>
            <person name="Park J."/>
            <person name="Yeom S.I."/>
            <person name="Kim Y.M."/>
            <person name="Seo E."/>
            <person name="Kim K.T."/>
            <person name="Kim M.S."/>
            <person name="Lee J.M."/>
            <person name="Cheong K."/>
            <person name="Shin H.S."/>
            <person name="Kim S.B."/>
            <person name="Han K."/>
            <person name="Lee J."/>
            <person name="Park M."/>
            <person name="Lee H.A."/>
            <person name="Lee H.Y."/>
            <person name="Lee Y."/>
            <person name="Oh S."/>
            <person name="Lee J.H."/>
            <person name="Choi E."/>
            <person name="Choi E."/>
            <person name="Lee S.E."/>
            <person name="Jeon J."/>
            <person name="Kim H."/>
            <person name="Choi G."/>
            <person name="Song H."/>
            <person name="Lee J."/>
            <person name="Lee S.C."/>
            <person name="Kwon J.K."/>
            <person name="Lee H.Y."/>
            <person name="Koo N."/>
            <person name="Hong Y."/>
            <person name="Kim R.W."/>
            <person name="Kang W.H."/>
            <person name="Huh J.H."/>
            <person name="Kang B.C."/>
            <person name="Yang T.J."/>
            <person name="Lee Y.H."/>
            <person name="Bennetzen J.L."/>
            <person name="Choi D."/>
        </authorList>
    </citation>
    <scope>NUCLEOTIDE SEQUENCE [LARGE SCALE GENOMIC DNA]</scope>
    <source>
        <strain evidence="5">cv. CM334</strain>
    </source>
</reference>
<evidence type="ECO:0000256" key="1">
    <source>
        <dbReference type="ARBA" id="ARBA00007626"/>
    </source>
</evidence>
<dbReference type="SUPFAM" id="SSF81901">
    <property type="entry name" value="HCP-like"/>
    <property type="match status" value="1"/>
</dbReference>
<feature type="repeat" description="PPR" evidence="3">
    <location>
        <begin position="291"/>
        <end position="325"/>
    </location>
</feature>
<dbReference type="Gramene" id="PHT87983">
    <property type="protein sequence ID" value="PHT87983"/>
    <property type="gene ID" value="T459_10089"/>
</dbReference>
<comment type="caution">
    <text evidence="4">The sequence shown here is derived from an EMBL/GenBank/DDBJ whole genome shotgun (WGS) entry which is preliminary data.</text>
</comment>
<feature type="repeat" description="PPR" evidence="3">
    <location>
        <begin position="98"/>
        <end position="132"/>
    </location>
</feature>
<dbReference type="Gene3D" id="1.25.40.10">
    <property type="entry name" value="Tetratricopeptide repeat domain"/>
    <property type="match status" value="6"/>
</dbReference>
<comment type="similarity">
    <text evidence="1">Belongs to the PPR family. P subfamily.</text>
</comment>
<dbReference type="Proteomes" id="UP000222542">
    <property type="component" value="Unassembled WGS sequence"/>
</dbReference>
<dbReference type="InterPro" id="IPR002885">
    <property type="entry name" value="PPR_rpt"/>
</dbReference>
<dbReference type="Pfam" id="PF01535">
    <property type="entry name" value="PPR"/>
    <property type="match status" value="3"/>
</dbReference>
<evidence type="ECO:0008006" key="6">
    <source>
        <dbReference type="Google" id="ProtNLM"/>
    </source>
</evidence>
<feature type="repeat" description="PPR" evidence="3">
    <location>
        <begin position="431"/>
        <end position="465"/>
    </location>
</feature>
<evidence type="ECO:0000256" key="3">
    <source>
        <dbReference type="PROSITE-ProRule" id="PRU00708"/>
    </source>
</evidence>
<sequence>MVDKDMGVFQNMKYVFGCVPGVRSFNTLLNAFVISNQESGKMSDVYSYGTFINGLAKDGFLGEALKVFDEMFERELCGKFNEGLELWNRMKRNAQKMDLFTCCALIHGLCELGNVNGAERIFKKMIETGLSPDVVVYGALLNGYCKVGEIKKCFELWEVMGIEDCRNVTSYNILIRGLFENRMVDEAISIWKLMGVLIHGLCKNGSLNKALNVLQAENEGERCVDLYAYSSIVKGLCREGRLDEATAMLDLMAKQGCTLSSHVCNALIKASKVQEALRFFGEMHSQNCSPTVVTYNVLIDGLCKAERFGDAYELVEEMLKKGWTPDMITYSLLVDGLCRSKMVDLALKLLNQIVSKGLKPDVTMVNIIIHGLCSVGKLENTLQIFLSMSQWECLPNLVTYNTLMEGFYKARDCKNASAVWALILRGGFQPDISSYNITLKGLASCHRMSDAILFFNDARKRKIHPTAVTWNILVRAVICG</sequence>
<feature type="repeat" description="PPR" evidence="3">
    <location>
        <begin position="44"/>
        <end position="78"/>
    </location>
</feature>
<dbReference type="PANTHER" id="PTHR47938:SF35">
    <property type="entry name" value="PENTATRICOPEPTIDE REPEAT-CONTAINING PROTEIN 4, MITOCHONDRIAL-RELATED"/>
    <property type="match status" value="1"/>
</dbReference>
<dbReference type="NCBIfam" id="TIGR00756">
    <property type="entry name" value="PPR"/>
    <property type="match status" value="10"/>
</dbReference>
<feature type="repeat" description="PPR" evidence="3">
    <location>
        <begin position="326"/>
        <end position="360"/>
    </location>
</feature>
<evidence type="ECO:0000256" key="2">
    <source>
        <dbReference type="ARBA" id="ARBA00022737"/>
    </source>
</evidence>
<keyword evidence="2" id="KW-0677">Repeat</keyword>
<evidence type="ECO:0000313" key="4">
    <source>
        <dbReference type="EMBL" id="PHT87983.1"/>
    </source>
</evidence>
<feature type="repeat" description="PPR" evidence="3">
    <location>
        <begin position="396"/>
        <end position="430"/>
    </location>
</feature>
<name>A0A2G3A171_CAPAN</name>
<feature type="repeat" description="PPR" evidence="3">
    <location>
        <begin position="361"/>
        <end position="395"/>
    </location>
</feature>
<dbReference type="EMBL" id="AYRZ02000003">
    <property type="protein sequence ID" value="PHT87983.1"/>
    <property type="molecule type" value="Genomic_DNA"/>
</dbReference>
<dbReference type="PANTHER" id="PTHR47938">
    <property type="entry name" value="RESPIRATORY COMPLEX I CHAPERONE (CIA84), PUTATIVE (AFU_ORTHOLOGUE AFUA_2G06020)-RELATED"/>
    <property type="match status" value="1"/>
</dbReference>
<dbReference type="PROSITE" id="PS51375">
    <property type="entry name" value="PPR"/>
    <property type="match status" value="9"/>
</dbReference>
<dbReference type="Pfam" id="PF13041">
    <property type="entry name" value="PPR_2"/>
    <property type="match status" value="3"/>
</dbReference>
<protein>
    <recommendedName>
        <fullName evidence="6">Pentatricopeptide repeat-containing protein</fullName>
    </recommendedName>
</protein>
<dbReference type="InterPro" id="IPR011990">
    <property type="entry name" value="TPR-like_helical_dom_sf"/>
</dbReference>
<dbReference type="AlphaFoldDB" id="A0A2G3A171"/>
<gene>
    <name evidence="4" type="ORF">T459_10089</name>
</gene>
<feature type="repeat" description="PPR" evidence="3">
    <location>
        <begin position="133"/>
        <end position="167"/>
    </location>
</feature>
<organism evidence="4 5">
    <name type="scientific">Capsicum annuum</name>
    <name type="common">Capsicum pepper</name>
    <dbReference type="NCBI Taxonomy" id="4072"/>
    <lineage>
        <taxon>Eukaryota</taxon>
        <taxon>Viridiplantae</taxon>
        <taxon>Streptophyta</taxon>
        <taxon>Embryophyta</taxon>
        <taxon>Tracheophyta</taxon>
        <taxon>Spermatophyta</taxon>
        <taxon>Magnoliopsida</taxon>
        <taxon>eudicotyledons</taxon>
        <taxon>Gunneridae</taxon>
        <taxon>Pentapetalae</taxon>
        <taxon>asterids</taxon>
        <taxon>lamiids</taxon>
        <taxon>Solanales</taxon>
        <taxon>Solanaceae</taxon>
        <taxon>Solanoideae</taxon>
        <taxon>Capsiceae</taxon>
        <taxon>Capsicum</taxon>
    </lineage>
</organism>
<accession>A0A2G3A171</accession>
<dbReference type="Pfam" id="PF12854">
    <property type="entry name" value="PPR_1"/>
    <property type="match status" value="3"/>
</dbReference>
<reference evidence="4 5" key="1">
    <citation type="journal article" date="2014" name="Nat. Genet.">
        <title>Genome sequence of the hot pepper provides insights into the evolution of pungency in Capsicum species.</title>
        <authorList>
            <person name="Kim S."/>
            <person name="Park M."/>
            <person name="Yeom S.I."/>
            <person name="Kim Y.M."/>
            <person name="Lee J.M."/>
            <person name="Lee H.A."/>
            <person name="Seo E."/>
            <person name="Choi J."/>
            <person name="Cheong K."/>
            <person name="Kim K.T."/>
            <person name="Jung K."/>
            <person name="Lee G.W."/>
            <person name="Oh S.K."/>
            <person name="Bae C."/>
            <person name="Kim S.B."/>
            <person name="Lee H.Y."/>
            <person name="Kim S.Y."/>
            <person name="Kim M.S."/>
            <person name="Kang B.C."/>
            <person name="Jo Y.D."/>
            <person name="Yang H.B."/>
            <person name="Jeong H.J."/>
            <person name="Kang W.H."/>
            <person name="Kwon J.K."/>
            <person name="Shin C."/>
            <person name="Lim J.Y."/>
            <person name="Park J.H."/>
            <person name="Huh J.H."/>
            <person name="Kim J.S."/>
            <person name="Kim B.D."/>
            <person name="Cohen O."/>
            <person name="Paran I."/>
            <person name="Suh M.C."/>
            <person name="Lee S.B."/>
            <person name="Kim Y.K."/>
            <person name="Shin Y."/>
            <person name="Noh S.J."/>
            <person name="Park J."/>
            <person name="Seo Y.S."/>
            <person name="Kwon S.Y."/>
            <person name="Kim H.A."/>
            <person name="Park J.M."/>
            <person name="Kim H.J."/>
            <person name="Choi S.B."/>
            <person name="Bosland P.W."/>
            <person name="Reeves G."/>
            <person name="Jo S.H."/>
            <person name="Lee B.W."/>
            <person name="Cho H.T."/>
            <person name="Choi H.S."/>
            <person name="Lee M.S."/>
            <person name="Yu Y."/>
            <person name="Do Choi Y."/>
            <person name="Park B.S."/>
            <person name="van Deynze A."/>
            <person name="Ashrafi H."/>
            <person name="Hill T."/>
            <person name="Kim W.T."/>
            <person name="Pai H.S."/>
            <person name="Ahn H.K."/>
            <person name="Yeam I."/>
            <person name="Giovannoni J.J."/>
            <person name="Rose J.K."/>
            <person name="Sorensen I."/>
            <person name="Lee S.J."/>
            <person name="Kim R.W."/>
            <person name="Choi I.Y."/>
            <person name="Choi B.S."/>
            <person name="Lim J.S."/>
            <person name="Lee Y.H."/>
            <person name="Choi D."/>
        </authorList>
    </citation>
    <scope>NUCLEOTIDE SEQUENCE [LARGE SCALE GENOMIC DNA]</scope>
    <source>
        <strain evidence="5">cv. CM334</strain>
    </source>
</reference>